<accession>A0A381DIG7</accession>
<dbReference type="STRING" id="32024.GCA_000788295_01069"/>
<dbReference type="NCBIfam" id="NF006286">
    <property type="entry name" value="PRK08462.1"/>
    <property type="match status" value="1"/>
</dbReference>
<keyword evidence="6" id="KW-0479">Metal-binding</keyword>
<proteinExistence type="predicted"/>
<dbReference type="Proteomes" id="UP000254920">
    <property type="component" value="Unassembled WGS sequence"/>
</dbReference>
<dbReference type="EMBL" id="UFVD01000001">
    <property type="protein sequence ID" value="SUX10410.1"/>
    <property type="molecule type" value="Genomic_DNA"/>
</dbReference>
<dbReference type="PROSITE" id="PS00867">
    <property type="entry name" value="CPSASE_2"/>
    <property type="match status" value="1"/>
</dbReference>
<dbReference type="GO" id="GO:0046872">
    <property type="term" value="F:metal ion binding"/>
    <property type="evidence" value="ECO:0007669"/>
    <property type="project" value="UniProtKB-KW"/>
</dbReference>
<evidence type="ECO:0000256" key="3">
    <source>
        <dbReference type="ARBA" id="ARBA00011750"/>
    </source>
</evidence>
<sequence>MKIKRILIANRGEIALRALRTIQEMGKEAIVVHSTADKDALYVKYADASICIGAPRSSDSYLNIPAILSAAEISEADAIFPGYGFLSENQNFVEICQKHNIKFIGPSVEAMSLMSDKSKAKQVMQRAGVPVVPGSDGEITDMSVAKKLAKEIGYPVILKAAAGGGGRGMRVVEKEEDLEKNFWAAESEAMSAFGDGSMYMEKYISNPRHIEVQILADEHGNAVHIGERDCSMQRRHQKLIEESPASLLDETTRKKLHQTAITATKAIGYCGAGTFEFLYDQKSKEFYFIEMNTRLQVEHCVSEMVSGLDLIEWMIRIAEGEKLLSQDEINLSGHALECRITAEDPKSFVPNPGKIIKYIAPGGRNVRMDSYIYEGYSVLPYYDSMIGKLIVYEKDRNRAIAKMRVALDELVIQGIKTTKDFHRTMMDNLDFINNKYDTNYLSKH</sequence>
<dbReference type="InterPro" id="IPR005479">
    <property type="entry name" value="CPAse_ATP-bd"/>
</dbReference>
<dbReference type="InterPro" id="IPR005482">
    <property type="entry name" value="Biotin_COase_C"/>
</dbReference>
<evidence type="ECO:0000256" key="10">
    <source>
        <dbReference type="ARBA" id="ARBA00048600"/>
    </source>
</evidence>
<dbReference type="GO" id="GO:0004075">
    <property type="term" value="F:biotin carboxylase activity"/>
    <property type="evidence" value="ECO:0007669"/>
    <property type="project" value="UniProtKB-EC"/>
</dbReference>
<evidence type="ECO:0000256" key="7">
    <source>
        <dbReference type="ARBA" id="ARBA00022741"/>
    </source>
</evidence>
<dbReference type="PROSITE" id="PS50975">
    <property type="entry name" value="ATP_GRASP"/>
    <property type="match status" value="1"/>
</dbReference>
<evidence type="ECO:0000256" key="1">
    <source>
        <dbReference type="ARBA" id="ARBA00003761"/>
    </source>
</evidence>
<gene>
    <name evidence="12" type="primary">accC</name>
    <name evidence="12" type="ORF">NCTC12475_00605</name>
</gene>
<dbReference type="InterPro" id="IPR005481">
    <property type="entry name" value="BC-like_N"/>
</dbReference>
<evidence type="ECO:0000256" key="2">
    <source>
        <dbReference type="ARBA" id="ARBA00004956"/>
    </source>
</evidence>
<keyword evidence="9" id="KW-0460">Magnesium</keyword>
<keyword evidence="11" id="KW-0276">Fatty acid metabolism</keyword>
<dbReference type="PANTHER" id="PTHR48095">
    <property type="entry name" value="PYRUVATE CARBOXYLASE SUBUNIT A"/>
    <property type="match status" value="1"/>
</dbReference>
<dbReference type="AlphaFoldDB" id="A0A381DIG7"/>
<dbReference type="InterPro" id="IPR004549">
    <property type="entry name" value="Acetyl_CoA_COase_biotin_COase"/>
</dbReference>
<keyword evidence="8 11" id="KW-0067">ATP-binding</keyword>
<dbReference type="SMART" id="SM00878">
    <property type="entry name" value="Biotin_carb_C"/>
    <property type="match status" value="1"/>
</dbReference>
<dbReference type="PROSITE" id="PS00866">
    <property type="entry name" value="CPSASE_1"/>
    <property type="match status" value="1"/>
</dbReference>
<keyword evidence="11" id="KW-0444">Lipid biosynthesis</keyword>
<evidence type="ECO:0000256" key="9">
    <source>
        <dbReference type="ARBA" id="ARBA00022842"/>
    </source>
</evidence>
<keyword evidence="11" id="KW-0443">Lipid metabolism</keyword>
<keyword evidence="11" id="KW-0275">Fatty acid biosynthesis</keyword>
<keyword evidence="7 11" id="KW-0547">Nucleotide-binding</keyword>
<comment type="pathway">
    <text evidence="2 11">Lipid metabolism; malonyl-CoA biosynthesis; malonyl-CoA from acetyl-CoA: step 1/1.</text>
</comment>
<dbReference type="SUPFAM" id="SSF51246">
    <property type="entry name" value="Rudiment single hybrid motif"/>
    <property type="match status" value="1"/>
</dbReference>
<dbReference type="GO" id="GO:2001295">
    <property type="term" value="P:malonyl-CoA biosynthetic process"/>
    <property type="evidence" value="ECO:0007669"/>
    <property type="project" value="UniProtKB-UniPathway"/>
</dbReference>
<dbReference type="GO" id="GO:0006633">
    <property type="term" value="P:fatty acid biosynthetic process"/>
    <property type="evidence" value="ECO:0007669"/>
    <property type="project" value="UniProtKB-KW"/>
</dbReference>
<comment type="subunit">
    <text evidence="3 11">Acetyl-CoA carboxylase is a heterohexamer of biotin carboxyl carrier protein, biotin carboxylase and the two subunits of carboxyl transferase in a 2:2 complex.</text>
</comment>
<comment type="function">
    <text evidence="1 11">This protein is a component of the acetyl coenzyme A carboxylase complex; first, biotin carboxylase catalyzes the carboxylation of the carrier protein and then the transcarboxylase transfers the carboxyl group to form malonyl-CoA.</text>
</comment>
<protein>
    <recommendedName>
        <fullName evidence="4 11">Biotin carboxylase</fullName>
        <ecNumber evidence="4 11">6.3.4.14</ecNumber>
    </recommendedName>
    <alternativeName>
        <fullName evidence="11">Acetyl-coenzyme A carboxylase biotin carboxylase subunit A</fullName>
    </alternativeName>
</protein>
<dbReference type="InterPro" id="IPR011764">
    <property type="entry name" value="Biotin_carboxylation_dom"/>
</dbReference>
<dbReference type="PANTHER" id="PTHR48095:SF2">
    <property type="entry name" value="BIOTIN CARBOXYLASE, CHLOROPLASTIC"/>
    <property type="match status" value="1"/>
</dbReference>
<dbReference type="FunFam" id="3.30.1490.20:FF:000018">
    <property type="entry name" value="Biotin carboxylase"/>
    <property type="match status" value="1"/>
</dbReference>
<dbReference type="GeneID" id="93091045"/>
<dbReference type="UniPathway" id="UPA00655">
    <property type="reaction ID" value="UER00711"/>
</dbReference>
<keyword evidence="11" id="KW-0092">Biotin</keyword>
<evidence type="ECO:0000256" key="5">
    <source>
        <dbReference type="ARBA" id="ARBA00022598"/>
    </source>
</evidence>
<dbReference type="EC" id="6.3.4.14" evidence="4 11"/>
<evidence type="ECO:0000256" key="8">
    <source>
        <dbReference type="ARBA" id="ARBA00022840"/>
    </source>
</evidence>
<dbReference type="PROSITE" id="PS50979">
    <property type="entry name" value="BC"/>
    <property type="match status" value="1"/>
</dbReference>
<evidence type="ECO:0000256" key="6">
    <source>
        <dbReference type="ARBA" id="ARBA00022723"/>
    </source>
</evidence>
<dbReference type="InterPro" id="IPR051602">
    <property type="entry name" value="ACC_Biotin_Carboxylase"/>
</dbReference>
<comment type="catalytic activity">
    <reaction evidence="10 11">
        <text>N(6)-biotinyl-L-lysyl-[protein] + hydrogencarbonate + ATP = N(6)-carboxybiotinyl-L-lysyl-[protein] + ADP + phosphate + H(+)</text>
        <dbReference type="Rhea" id="RHEA:13501"/>
        <dbReference type="Rhea" id="RHEA-COMP:10505"/>
        <dbReference type="Rhea" id="RHEA-COMP:10506"/>
        <dbReference type="ChEBI" id="CHEBI:15378"/>
        <dbReference type="ChEBI" id="CHEBI:17544"/>
        <dbReference type="ChEBI" id="CHEBI:30616"/>
        <dbReference type="ChEBI" id="CHEBI:43474"/>
        <dbReference type="ChEBI" id="CHEBI:83144"/>
        <dbReference type="ChEBI" id="CHEBI:83145"/>
        <dbReference type="ChEBI" id="CHEBI:456216"/>
        <dbReference type="EC" id="6.3.4.14"/>
    </reaction>
</comment>
<evidence type="ECO:0000313" key="13">
    <source>
        <dbReference type="Proteomes" id="UP000254920"/>
    </source>
</evidence>
<evidence type="ECO:0000256" key="11">
    <source>
        <dbReference type="RuleBase" id="RU365063"/>
    </source>
</evidence>
<evidence type="ECO:0000256" key="4">
    <source>
        <dbReference type="ARBA" id="ARBA00013263"/>
    </source>
</evidence>
<reference evidence="12 13" key="1">
    <citation type="submission" date="2018-06" db="EMBL/GenBank/DDBJ databases">
        <authorList>
            <consortium name="Pathogen Informatics"/>
            <person name="Doyle S."/>
        </authorList>
    </citation>
    <scope>NUCLEOTIDE SEQUENCE [LARGE SCALE GENOMIC DNA]</scope>
    <source>
        <strain evidence="12 13">NCTC12475</strain>
    </source>
</reference>
<dbReference type="GO" id="GO:0005524">
    <property type="term" value="F:ATP binding"/>
    <property type="evidence" value="ECO:0007669"/>
    <property type="project" value="UniProtKB-UniRule"/>
</dbReference>
<dbReference type="NCBIfam" id="TIGR00514">
    <property type="entry name" value="accC"/>
    <property type="match status" value="1"/>
</dbReference>
<dbReference type="InterPro" id="IPR016185">
    <property type="entry name" value="PreATP-grasp_dom_sf"/>
</dbReference>
<dbReference type="RefSeq" id="WP_089182821.1">
    <property type="nucleotide sequence ID" value="NZ_CP043427.1"/>
</dbReference>
<keyword evidence="13" id="KW-1185">Reference proteome</keyword>
<dbReference type="Pfam" id="PF00289">
    <property type="entry name" value="Biotin_carb_N"/>
    <property type="match status" value="1"/>
</dbReference>
<dbReference type="InterPro" id="IPR011761">
    <property type="entry name" value="ATP-grasp"/>
</dbReference>
<dbReference type="Gene3D" id="3.30.470.20">
    <property type="entry name" value="ATP-grasp fold, B domain"/>
    <property type="match status" value="1"/>
</dbReference>
<dbReference type="SUPFAM" id="SSF56059">
    <property type="entry name" value="Glutathione synthetase ATP-binding domain-like"/>
    <property type="match status" value="1"/>
</dbReference>
<dbReference type="SUPFAM" id="SSF52440">
    <property type="entry name" value="PreATP-grasp domain"/>
    <property type="match status" value="1"/>
</dbReference>
<dbReference type="Pfam" id="PF02786">
    <property type="entry name" value="CPSase_L_D2"/>
    <property type="match status" value="1"/>
</dbReference>
<name>A0A381DIG7_9BACT</name>
<evidence type="ECO:0000313" key="12">
    <source>
        <dbReference type="EMBL" id="SUX10410.1"/>
    </source>
</evidence>
<dbReference type="InterPro" id="IPR011054">
    <property type="entry name" value="Rudment_hybrid_motif"/>
</dbReference>
<dbReference type="Pfam" id="PF02785">
    <property type="entry name" value="Biotin_carb_C"/>
    <property type="match status" value="1"/>
</dbReference>
<keyword evidence="5 11" id="KW-0436">Ligase</keyword>
<dbReference type="OrthoDB" id="9763189at2"/>
<organism evidence="12 13">
    <name type="scientific">Campylobacter sputorum subsp. sputorum</name>
    <dbReference type="NCBI Taxonomy" id="32024"/>
    <lineage>
        <taxon>Bacteria</taxon>
        <taxon>Pseudomonadati</taxon>
        <taxon>Campylobacterota</taxon>
        <taxon>Epsilonproteobacteria</taxon>
        <taxon>Campylobacterales</taxon>
        <taxon>Campylobacteraceae</taxon>
        <taxon>Campylobacter</taxon>
    </lineage>
</organism>
<dbReference type="NCBIfam" id="NF006367">
    <property type="entry name" value="PRK08591.1"/>
    <property type="match status" value="1"/>
</dbReference>